<sequence length="147" mass="16492">MKNVLFICTGNTCRSPMAEAILKSKNQEGVTVRSAGVFAFDGSPASENTTIILNEKNIKHNHSSKQLTEEDVKSATHIFTMTENHKATIMNLYPFAADKVFTLYEFADGNKMDVIDPYGGSVEIYRETFHELDKLIEKLLDKLDKGQ</sequence>
<keyword evidence="3" id="KW-0904">Protein phosphatase</keyword>
<evidence type="ECO:0000313" key="6">
    <source>
        <dbReference type="EMBL" id="RDI41570.1"/>
    </source>
</evidence>
<dbReference type="SUPFAM" id="SSF52788">
    <property type="entry name" value="Phosphotyrosine protein phosphatases I"/>
    <property type="match status" value="1"/>
</dbReference>
<dbReference type="PANTHER" id="PTHR11717">
    <property type="entry name" value="LOW MOLECULAR WEIGHT PROTEIN TYROSINE PHOSPHATASE"/>
    <property type="match status" value="1"/>
</dbReference>
<comment type="caution">
    <text evidence="6">The sequence shown here is derived from an EMBL/GenBank/DDBJ whole genome shotgun (WGS) entry which is preliminary data.</text>
</comment>
<accession>A0A370GE89</accession>
<dbReference type="Pfam" id="PF01451">
    <property type="entry name" value="LMWPc"/>
    <property type="match status" value="1"/>
</dbReference>
<dbReference type="Proteomes" id="UP000255326">
    <property type="component" value="Unassembled WGS sequence"/>
</dbReference>
<evidence type="ECO:0000313" key="7">
    <source>
        <dbReference type="Proteomes" id="UP000255326"/>
    </source>
</evidence>
<proteinExistence type="inferred from homology"/>
<dbReference type="PRINTS" id="PR00719">
    <property type="entry name" value="LMWPTPASE"/>
</dbReference>
<evidence type="ECO:0000256" key="4">
    <source>
        <dbReference type="PIRSR" id="PIRSR617867-1"/>
    </source>
</evidence>
<dbReference type="AlphaFoldDB" id="A0A370GE89"/>
<dbReference type="InterPro" id="IPR023485">
    <property type="entry name" value="Ptyr_pPase"/>
</dbReference>
<feature type="domain" description="Phosphotyrosine protein phosphatase I" evidence="5">
    <location>
        <begin position="2"/>
        <end position="142"/>
    </location>
</feature>
<comment type="similarity">
    <text evidence="1">Belongs to the low molecular weight phosphotyrosine protein phosphatase family.</text>
</comment>
<feature type="active site" description="Nucleophile" evidence="4">
    <location>
        <position position="8"/>
    </location>
</feature>
<dbReference type="GO" id="GO:0004725">
    <property type="term" value="F:protein tyrosine phosphatase activity"/>
    <property type="evidence" value="ECO:0007669"/>
    <property type="project" value="InterPro"/>
</dbReference>
<dbReference type="OrthoDB" id="9784339at2"/>
<reference evidence="6 7" key="1">
    <citation type="submission" date="2018-07" db="EMBL/GenBank/DDBJ databases">
        <title>Genomic Encyclopedia of Type Strains, Phase IV (KMG-IV): sequencing the most valuable type-strain genomes for metagenomic binning, comparative biology and taxonomic classification.</title>
        <authorList>
            <person name="Goeker M."/>
        </authorList>
    </citation>
    <scope>NUCLEOTIDE SEQUENCE [LARGE SCALE GENOMIC DNA]</scope>
    <source>
        <strain evidence="6 7">DSM 25281</strain>
    </source>
</reference>
<dbReference type="Gene3D" id="3.40.50.2300">
    <property type="match status" value="1"/>
</dbReference>
<dbReference type="SMART" id="SM00226">
    <property type="entry name" value="LMWPc"/>
    <property type="match status" value="1"/>
</dbReference>
<dbReference type="InterPro" id="IPR050438">
    <property type="entry name" value="LMW_PTPase"/>
</dbReference>
<feature type="active site" evidence="4">
    <location>
        <position position="14"/>
    </location>
</feature>
<evidence type="ECO:0000256" key="1">
    <source>
        <dbReference type="ARBA" id="ARBA00011063"/>
    </source>
</evidence>
<dbReference type="PANTHER" id="PTHR11717:SF31">
    <property type="entry name" value="LOW MOLECULAR WEIGHT PROTEIN-TYROSINE-PHOSPHATASE ETP-RELATED"/>
    <property type="match status" value="1"/>
</dbReference>
<evidence type="ECO:0000256" key="3">
    <source>
        <dbReference type="ARBA" id="ARBA00022912"/>
    </source>
</evidence>
<dbReference type="InterPro" id="IPR017867">
    <property type="entry name" value="Tyr_phospatase_low_mol_wt"/>
</dbReference>
<dbReference type="EMBL" id="QQAY01000007">
    <property type="protein sequence ID" value="RDI41570.1"/>
    <property type="molecule type" value="Genomic_DNA"/>
</dbReference>
<organism evidence="6 7">
    <name type="scientific">Falsibacillus pallidus</name>
    <dbReference type="NCBI Taxonomy" id="493781"/>
    <lineage>
        <taxon>Bacteria</taxon>
        <taxon>Bacillati</taxon>
        <taxon>Bacillota</taxon>
        <taxon>Bacilli</taxon>
        <taxon>Bacillales</taxon>
        <taxon>Bacillaceae</taxon>
        <taxon>Falsibacillus</taxon>
    </lineage>
</organism>
<feature type="active site" description="Proton donor" evidence="4">
    <location>
        <position position="116"/>
    </location>
</feature>
<gene>
    <name evidence="6" type="ORF">DFR59_10723</name>
</gene>
<dbReference type="InterPro" id="IPR036196">
    <property type="entry name" value="Ptyr_pPase_sf"/>
</dbReference>
<keyword evidence="7" id="KW-1185">Reference proteome</keyword>
<evidence type="ECO:0000256" key="2">
    <source>
        <dbReference type="ARBA" id="ARBA00022801"/>
    </source>
</evidence>
<keyword evidence="2" id="KW-0378">Hydrolase</keyword>
<name>A0A370GE89_9BACI</name>
<evidence type="ECO:0000259" key="5">
    <source>
        <dbReference type="SMART" id="SM00226"/>
    </source>
</evidence>
<dbReference type="CDD" id="cd16344">
    <property type="entry name" value="LMWPAP"/>
    <property type="match status" value="1"/>
</dbReference>
<protein>
    <submittedName>
        <fullName evidence="6">Protein-tyrosine phosphatase</fullName>
    </submittedName>
</protein>